<evidence type="ECO:0000256" key="1">
    <source>
        <dbReference type="SAM" id="Phobius"/>
    </source>
</evidence>
<keyword evidence="1" id="KW-1133">Transmembrane helix</keyword>
<dbReference type="OrthoDB" id="1652015at2"/>
<gene>
    <name evidence="2" type="ORF">NCTC9836_00205</name>
</gene>
<feature type="transmembrane region" description="Helical" evidence="1">
    <location>
        <begin position="41"/>
        <end position="63"/>
    </location>
</feature>
<organism evidence="2 3">
    <name type="scientific">Clostridium putrefaciens</name>
    <dbReference type="NCBI Taxonomy" id="99675"/>
    <lineage>
        <taxon>Bacteria</taxon>
        <taxon>Bacillati</taxon>
        <taxon>Bacillota</taxon>
        <taxon>Clostridia</taxon>
        <taxon>Eubacteriales</taxon>
        <taxon>Clostridiaceae</taxon>
        <taxon>Clostridium</taxon>
    </lineage>
</organism>
<protein>
    <recommendedName>
        <fullName evidence="4">ABC transporter permease</fullName>
    </recommendedName>
</protein>
<feature type="transmembrane region" description="Helical" evidence="1">
    <location>
        <begin position="164"/>
        <end position="181"/>
    </location>
</feature>
<keyword evidence="3" id="KW-1185">Reference proteome</keyword>
<dbReference type="AlphaFoldDB" id="A0A381J5J1"/>
<feature type="transmembrane region" description="Helical" evidence="1">
    <location>
        <begin position="215"/>
        <end position="234"/>
    </location>
</feature>
<proteinExistence type="predicted"/>
<evidence type="ECO:0000313" key="2">
    <source>
        <dbReference type="EMBL" id="SUY45233.1"/>
    </source>
</evidence>
<evidence type="ECO:0000313" key="3">
    <source>
        <dbReference type="Proteomes" id="UP000254664"/>
    </source>
</evidence>
<keyword evidence="1" id="KW-0472">Membrane</keyword>
<feature type="transmembrane region" description="Helical" evidence="1">
    <location>
        <begin position="12"/>
        <end position="35"/>
    </location>
</feature>
<reference evidence="2 3" key="1">
    <citation type="submission" date="2018-06" db="EMBL/GenBank/DDBJ databases">
        <authorList>
            <consortium name="Pathogen Informatics"/>
            <person name="Doyle S."/>
        </authorList>
    </citation>
    <scope>NUCLEOTIDE SEQUENCE [LARGE SCALE GENOMIC DNA]</scope>
    <source>
        <strain evidence="2 3">NCTC9836</strain>
    </source>
</reference>
<feature type="transmembrane region" description="Helical" evidence="1">
    <location>
        <begin position="84"/>
        <end position="111"/>
    </location>
</feature>
<feature type="transmembrane region" description="Helical" evidence="1">
    <location>
        <begin position="131"/>
        <end position="152"/>
    </location>
</feature>
<dbReference type="EMBL" id="UFWZ01000001">
    <property type="protein sequence ID" value="SUY45233.1"/>
    <property type="molecule type" value="Genomic_DNA"/>
</dbReference>
<accession>A0A381J5J1</accession>
<keyword evidence="1" id="KW-0812">Transmembrane</keyword>
<sequence>MLIALFKYNYKIYIKCNKFLIPLLIFCIFQLIFYGTDSVDFTSSIIICANVVFFMMTWIGFSYCETQDFLTEQIVFLKVNNNKLYWVSKILFMWMVGIIVSLIATTWPLAVNLLNNGNGSLFNNGITLNNVLLGFFIYILVTFMGVILGMTFQTKITGNRNRGVMLMFLIALLSALKGPLIKEFPIAKAITWLLPPVYDVITSCMLPQKFSLSVLSIPVIYSVCYILIQIFIYIKLMKKLLF</sequence>
<name>A0A381J5J1_9CLOT</name>
<dbReference type="Proteomes" id="UP000254664">
    <property type="component" value="Unassembled WGS sequence"/>
</dbReference>
<evidence type="ECO:0008006" key="4">
    <source>
        <dbReference type="Google" id="ProtNLM"/>
    </source>
</evidence>
<dbReference type="RefSeq" id="WP_147291403.1">
    <property type="nucleotide sequence ID" value="NZ_UFWZ01000001.1"/>
</dbReference>